<evidence type="ECO:0000256" key="14">
    <source>
        <dbReference type="PROSITE-ProRule" id="PRU00175"/>
    </source>
</evidence>
<evidence type="ECO:0000313" key="20">
    <source>
        <dbReference type="Proteomes" id="UP001141806"/>
    </source>
</evidence>
<feature type="compositionally biased region" description="Polar residues" evidence="15">
    <location>
        <begin position="353"/>
        <end position="367"/>
    </location>
</feature>
<evidence type="ECO:0000256" key="12">
    <source>
        <dbReference type="ARBA" id="ARBA00023204"/>
    </source>
</evidence>
<feature type="domain" description="Helicase ATP-binding" evidence="17">
    <location>
        <begin position="453"/>
        <end position="651"/>
    </location>
</feature>
<gene>
    <name evidence="19" type="ORF">NE237_015494</name>
</gene>
<dbReference type="InterPro" id="IPR000330">
    <property type="entry name" value="SNF2_N"/>
</dbReference>
<evidence type="ECO:0000256" key="13">
    <source>
        <dbReference type="ARBA" id="ARBA00023242"/>
    </source>
</evidence>
<feature type="domain" description="RING-type" evidence="16">
    <location>
        <begin position="824"/>
        <end position="864"/>
    </location>
</feature>
<evidence type="ECO:0000256" key="9">
    <source>
        <dbReference type="ARBA" id="ARBA00022833"/>
    </source>
</evidence>
<dbReference type="PROSITE" id="PS51194">
    <property type="entry name" value="HELICASE_CTER"/>
    <property type="match status" value="1"/>
</dbReference>
<dbReference type="SUPFAM" id="SSF52540">
    <property type="entry name" value="P-loop containing nucleoside triphosphate hydrolases"/>
    <property type="match status" value="2"/>
</dbReference>
<dbReference type="PROSITE" id="PS00518">
    <property type="entry name" value="ZF_RING_1"/>
    <property type="match status" value="1"/>
</dbReference>
<name>A0A9Q0KDW9_9MAGN</name>
<proteinExistence type="inferred from homology"/>
<accession>A0A9Q0KDW9</accession>
<dbReference type="Pfam" id="PF00176">
    <property type="entry name" value="SNF2-rel_dom"/>
    <property type="match status" value="1"/>
</dbReference>
<evidence type="ECO:0000313" key="19">
    <source>
        <dbReference type="EMBL" id="KAJ4968793.1"/>
    </source>
</evidence>
<dbReference type="CDD" id="cd18793">
    <property type="entry name" value="SF2_C_SNF"/>
    <property type="match status" value="1"/>
</dbReference>
<dbReference type="Gene3D" id="3.30.40.10">
    <property type="entry name" value="Zinc/RING finger domain, C3HC4 (zinc finger)"/>
    <property type="match status" value="1"/>
</dbReference>
<dbReference type="FunFam" id="3.40.50.10810:FF:000089">
    <property type="entry name" value="DNA repair protein RAD5B"/>
    <property type="match status" value="1"/>
</dbReference>
<dbReference type="Gene3D" id="3.40.50.300">
    <property type="entry name" value="P-loop containing nucleotide triphosphate hydrolases"/>
    <property type="match status" value="1"/>
</dbReference>
<dbReference type="Pfam" id="PF08797">
    <property type="entry name" value="HIRAN"/>
    <property type="match status" value="1"/>
</dbReference>
<keyword evidence="11" id="KW-0156">Chromatin regulator</keyword>
<dbReference type="InterPro" id="IPR014001">
    <property type="entry name" value="Helicase_ATP-bd"/>
</dbReference>
<dbReference type="GO" id="GO:0006281">
    <property type="term" value="P:DNA repair"/>
    <property type="evidence" value="ECO:0007669"/>
    <property type="project" value="UniProtKB-KW"/>
</dbReference>
<feature type="domain" description="Helicase C-terminal" evidence="18">
    <location>
        <begin position="895"/>
        <end position="1053"/>
    </location>
</feature>
<evidence type="ECO:0000256" key="15">
    <source>
        <dbReference type="SAM" id="MobiDB-lite"/>
    </source>
</evidence>
<dbReference type="InterPro" id="IPR027417">
    <property type="entry name" value="P-loop_NTPase"/>
</dbReference>
<keyword evidence="8" id="KW-0347">Helicase</keyword>
<dbReference type="InterPro" id="IPR038718">
    <property type="entry name" value="SNF2-like_sf"/>
</dbReference>
<keyword evidence="13" id="KW-0539">Nucleus</keyword>
<dbReference type="OrthoDB" id="448448at2759"/>
<dbReference type="PROSITE" id="PS50089">
    <property type="entry name" value="ZF_RING_2"/>
    <property type="match status" value="1"/>
</dbReference>
<evidence type="ECO:0000256" key="7">
    <source>
        <dbReference type="ARBA" id="ARBA00022801"/>
    </source>
</evidence>
<dbReference type="SUPFAM" id="SSF57850">
    <property type="entry name" value="RING/U-box"/>
    <property type="match status" value="1"/>
</dbReference>
<comment type="subcellular location">
    <subcellularLocation>
        <location evidence="1">Nucleus</location>
    </subcellularLocation>
</comment>
<dbReference type="InterPro" id="IPR017907">
    <property type="entry name" value="Znf_RING_CS"/>
</dbReference>
<keyword evidence="4" id="KW-0547">Nucleotide-binding</keyword>
<dbReference type="SMART" id="SM00490">
    <property type="entry name" value="HELICc"/>
    <property type="match status" value="1"/>
</dbReference>
<dbReference type="InterPro" id="IPR050628">
    <property type="entry name" value="SNF2_RAD54_helicase_TF"/>
</dbReference>
<evidence type="ECO:0000256" key="10">
    <source>
        <dbReference type="ARBA" id="ARBA00022840"/>
    </source>
</evidence>
<dbReference type="GO" id="GO:0016818">
    <property type="term" value="F:hydrolase activity, acting on acid anhydrides, in phosphorus-containing anhydrides"/>
    <property type="evidence" value="ECO:0007669"/>
    <property type="project" value="InterPro"/>
</dbReference>
<dbReference type="Pfam" id="PF00271">
    <property type="entry name" value="Helicase_C"/>
    <property type="match status" value="1"/>
</dbReference>
<dbReference type="PANTHER" id="PTHR45626:SF22">
    <property type="entry name" value="DNA REPAIR PROTEIN RAD5"/>
    <property type="match status" value="1"/>
</dbReference>
<keyword evidence="5" id="KW-0227">DNA damage</keyword>
<dbReference type="SMART" id="SM00910">
    <property type="entry name" value="HIRAN"/>
    <property type="match status" value="1"/>
</dbReference>
<keyword evidence="10" id="KW-0067">ATP-binding</keyword>
<dbReference type="AlphaFoldDB" id="A0A9Q0KDW9"/>
<dbReference type="InterPro" id="IPR056450">
    <property type="entry name" value="UBA_RAD5A"/>
</dbReference>
<dbReference type="SMART" id="SM00487">
    <property type="entry name" value="DEXDc"/>
    <property type="match status" value="1"/>
</dbReference>
<dbReference type="InterPro" id="IPR018957">
    <property type="entry name" value="Znf_C3HC4_RING-type"/>
</dbReference>
<evidence type="ECO:0000256" key="3">
    <source>
        <dbReference type="ARBA" id="ARBA00022723"/>
    </source>
</evidence>
<keyword evidence="20" id="KW-1185">Reference proteome</keyword>
<keyword evidence="9" id="KW-0862">Zinc</keyword>
<dbReference type="CDD" id="cd18008">
    <property type="entry name" value="DEXDc_SHPRH-like"/>
    <property type="match status" value="1"/>
</dbReference>
<dbReference type="GO" id="GO:0005634">
    <property type="term" value="C:nucleus"/>
    <property type="evidence" value="ECO:0007669"/>
    <property type="project" value="UniProtKB-SubCell"/>
</dbReference>
<keyword evidence="7" id="KW-0378">Hydrolase</keyword>
<evidence type="ECO:0000256" key="1">
    <source>
        <dbReference type="ARBA" id="ARBA00004123"/>
    </source>
</evidence>
<comment type="caution">
    <text evidence="19">The sequence shown here is derived from an EMBL/GenBank/DDBJ whole genome shotgun (WGS) entry which is preliminary data.</text>
</comment>
<dbReference type="InterPro" id="IPR001841">
    <property type="entry name" value="Znf_RING"/>
</dbReference>
<dbReference type="PROSITE" id="PS51192">
    <property type="entry name" value="HELICASE_ATP_BIND_1"/>
    <property type="match status" value="1"/>
</dbReference>
<protein>
    <submittedName>
        <fullName evidence="19">Uncharacterized protein</fullName>
    </submittedName>
</protein>
<keyword evidence="6 14" id="KW-0863">Zinc-finger</keyword>
<reference evidence="19" key="1">
    <citation type="journal article" date="2023" name="Plant J.">
        <title>The genome of the king protea, Protea cynaroides.</title>
        <authorList>
            <person name="Chang J."/>
            <person name="Duong T.A."/>
            <person name="Schoeman C."/>
            <person name="Ma X."/>
            <person name="Roodt D."/>
            <person name="Barker N."/>
            <person name="Li Z."/>
            <person name="Van de Peer Y."/>
            <person name="Mizrachi E."/>
        </authorList>
    </citation>
    <scope>NUCLEOTIDE SEQUENCE</scope>
    <source>
        <tissue evidence="19">Young leaves</tissue>
    </source>
</reference>
<dbReference type="Proteomes" id="UP001141806">
    <property type="component" value="Unassembled WGS sequence"/>
</dbReference>
<dbReference type="InterPro" id="IPR013083">
    <property type="entry name" value="Znf_RING/FYVE/PHD"/>
</dbReference>
<feature type="region of interest" description="Disordered" evidence="15">
    <location>
        <begin position="333"/>
        <end position="367"/>
    </location>
</feature>
<dbReference type="GO" id="GO:0003676">
    <property type="term" value="F:nucleic acid binding"/>
    <property type="evidence" value="ECO:0007669"/>
    <property type="project" value="InterPro"/>
</dbReference>
<keyword evidence="3" id="KW-0479">Metal-binding</keyword>
<dbReference type="GO" id="GO:0008094">
    <property type="term" value="F:ATP-dependent activity, acting on DNA"/>
    <property type="evidence" value="ECO:0007669"/>
    <property type="project" value="TreeGrafter"/>
</dbReference>
<dbReference type="Gene3D" id="3.40.50.10810">
    <property type="entry name" value="Tandem AAA-ATPase domain"/>
    <property type="match status" value="1"/>
</dbReference>
<keyword evidence="12" id="KW-0234">DNA repair</keyword>
<comment type="similarity">
    <text evidence="2">Belongs to the SNF2/RAD54 helicase family. RAD16 subfamily.</text>
</comment>
<dbReference type="SMART" id="SM00184">
    <property type="entry name" value="RING"/>
    <property type="match status" value="1"/>
</dbReference>
<dbReference type="GO" id="GO:0005524">
    <property type="term" value="F:ATP binding"/>
    <property type="evidence" value="ECO:0007669"/>
    <property type="project" value="UniProtKB-KW"/>
</dbReference>
<sequence>METIIVPEEDKVEMIRSVLGAEVPESEILRALSLCGSRPDAAISLMLDTPGFLNRPMDVKRTITSTGTRISTQIKKEMPEYFAGFDPIKVLEPKTEVKMEEPPTGFERNPVNELERNSRVKAEPTSRFAKEFIDLLEKKTEPDMVADTRFCAHPNTCVPSNVKQESTILSTDVEDGEFPEEPDWFMVGRRAVTGISTCKRKRLEFNEIVHFHLPSSAKFSDIVRFSTKRSGEIGRLSMDWAKRINLVRFPKVKFCGRFVGTPSPLTLMQEIPLYLSFYVHRSIFAQGDTVSWKSVEPSMTYSTFQPLPTLFKLLNIKPFQEAEFTPEELATRKRKLNLKGNSDSSTKRRKDSQQVSESNNDEQAISESALNNLVGTADVYNLEEIEPPATLNCVLKPYQKQALYWMSDLEKGLDVDEAAKTLHPCWSAYRICDRRAPSIYVNIFTGEATAQFPTATQMARGGILADAMGLGKTVMTIALILANRGKGIPVSQMPIEDCADDTEKLRRMKIPRNKAKTVVKGGTLIVCPMSLLSQWKDELEAHSKPDSISVVVHYGGDKSFDPRVFSVPDVVLTTYGTLTTDYKHDPEASILFRVQWFRVVLDEAHTIKSWRTIGAQAASALSSHCRWCLTGTPLQNRLEDLYSLLCFLRVEPWCNWPWWYKLIQKPYEDGDERGLRLIKAILKPLMLRRTKESKDKYGRPILVLPPVEIKTIVCVQSEVERDFYDALFQRSKVQFDKLVAQGKALHNYASILELLLRLRQCCNHPFLVMSKCDTTTQRYADLDKVARRFLEGYSDPSNQNQIVQPRAYVEEVVEDIRQGKNPECPICLEFADEPVLTPCAHRMCRECLLKSWQTPANGLCPICRTSLKKSELITCPDNPFRIDTENWKESCKVLKLLDYLELVSFSGEKSIIFSQWTSFFDLLQIPLEKKGFKFLRFDGTVSQKQRERVLNEFNETNVKMVLLMSLKAGGVGLNLTAASNVFIMDPWWNPAAEEQAIMRIHRIGQKRRVCVRRFIVEDTVEERMQQIQESKQRMIAGALTDDEDRTTRLDELKMLFR</sequence>
<evidence type="ECO:0000256" key="4">
    <source>
        <dbReference type="ARBA" id="ARBA00022741"/>
    </source>
</evidence>
<evidence type="ECO:0000256" key="8">
    <source>
        <dbReference type="ARBA" id="ARBA00022806"/>
    </source>
</evidence>
<dbReference type="Pfam" id="PF00097">
    <property type="entry name" value="zf-C3HC4"/>
    <property type="match status" value="1"/>
</dbReference>
<dbReference type="Pfam" id="PF24559">
    <property type="entry name" value="UBA_RAD5A"/>
    <property type="match status" value="1"/>
</dbReference>
<evidence type="ECO:0000259" key="16">
    <source>
        <dbReference type="PROSITE" id="PS50089"/>
    </source>
</evidence>
<evidence type="ECO:0000256" key="6">
    <source>
        <dbReference type="ARBA" id="ARBA00022771"/>
    </source>
</evidence>
<evidence type="ECO:0000256" key="2">
    <source>
        <dbReference type="ARBA" id="ARBA00008438"/>
    </source>
</evidence>
<feature type="region of interest" description="Disordered" evidence="15">
    <location>
        <begin position="97"/>
        <end position="120"/>
    </location>
</feature>
<evidence type="ECO:0000256" key="5">
    <source>
        <dbReference type="ARBA" id="ARBA00022763"/>
    </source>
</evidence>
<evidence type="ECO:0000256" key="11">
    <source>
        <dbReference type="ARBA" id="ARBA00022853"/>
    </source>
</evidence>
<dbReference type="PANTHER" id="PTHR45626">
    <property type="entry name" value="TRANSCRIPTION TERMINATION FACTOR 2-RELATED"/>
    <property type="match status" value="1"/>
</dbReference>
<dbReference type="InterPro" id="IPR014905">
    <property type="entry name" value="HIRAN"/>
</dbReference>
<dbReference type="GO" id="GO:0004386">
    <property type="term" value="F:helicase activity"/>
    <property type="evidence" value="ECO:0007669"/>
    <property type="project" value="UniProtKB-KW"/>
</dbReference>
<evidence type="ECO:0000259" key="18">
    <source>
        <dbReference type="PROSITE" id="PS51194"/>
    </source>
</evidence>
<organism evidence="19 20">
    <name type="scientific">Protea cynaroides</name>
    <dbReference type="NCBI Taxonomy" id="273540"/>
    <lineage>
        <taxon>Eukaryota</taxon>
        <taxon>Viridiplantae</taxon>
        <taxon>Streptophyta</taxon>
        <taxon>Embryophyta</taxon>
        <taxon>Tracheophyta</taxon>
        <taxon>Spermatophyta</taxon>
        <taxon>Magnoliopsida</taxon>
        <taxon>Proteales</taxon>
        <taxon>Proteaceae</taxon>
        <taxon>Protea</taxon>
    </lineage>
</organism>
<evidence type="ECO:0000259" key="17">
    <source>
        <dbReference type="PROSITE" id="PS51192"/>
    </source>
</evidence>
<dbReference type="GO" id="GO:0008270">
    <property type="term" value="F:zinc ion binding"/>
    <property type="evidence" value="ECO:0007669"/>
    <property type="project" value="UniProtKB-KW"/>
</dbReference>
<dbReference type="GO" id="GO:0006325">
    <property type="term" value="P:chromatin organization"/>
    <property type="evidence" value="ECO:0007669"/>
    <property type="project" value="UniProtKB-KW"/>
</dbReference>
<dbReference type="EMBL" id="JAMYWD010000006">
    <property type="protein sequence ID" value="KAJ4968793.1"/>
    <property type="molecule type" value="Genomic_DNA"/>
</dbReference>
<dbReference type="InterPro" id="IPR001650">
    <property type="entry name" value="Helicase_C-like"/>
</dbReference>
<dbReference type="InterPro" id="IPR049730">
    <property type="entry name" value="SNF2/RAD54-like_C"/>
</dbReference>